<keyword evidence="5" id="KW-0507">mRNA processing</keyword>
<dbReference type="PROSITE" id="PS50053">
    <property type="entry name" value="UBIQUITIN_2"/>
    <property type="match status" value="1"/>
</dbReference>
<comment type="caution">
    <text evidence="12">The sequence shown here is derived from an EMBL/GenBank/DDBJ whole genome shotgun (WGS) entry which is preliminary data.</text>
</comment>
<organism evidence="12 13">
    <name type="scientific">Apophysomyces ossiformis</name>
    <dbReference type="NCBI Taxonomy" id="679940"/>
    <lineage>
        <taxon>Eukaryota</taxon>
        <taxon>Fungi</taxon>
        <taxon>Fungi incertae sedis</taxon>
        <taxon>Mucoromycota</taxon>
        <taxon>Mucoromycotina</taxon>
        <taxon>Mucoromycetes</taxon>
        <taxon>Mucorales</taxon>
        <taxon>Mucorineae</taxon>
        <taxon>Mucoraceae</taxon>
        <taxon>Apophysomyces</taxon>
    </lineage>
</organism>
<feature type="compositionally biased region" description="Low complexity" evidence="9">
    <location>
        <begin position="229"/>
        <end position="250"/>
    </location>
</feature>
<dbReference type="InterPro" id="IPR000626">
    <property type="entry name" value="Ubiquitin-like_dom"/>
</dbReference>
<evidence type="ECO:0000256" key="1">
    <source>
        <dbReference type="ARBA" id="ARBA00004123"/>
    </source>
</evidence>
<feature type="compositionally biased region" description="Acidic residues" evidence="9">
    <location>
        <begin position="325"/>
        <end position="367"/>
    </location>
</feature>
<dbReference type="Pfam" id="PF22782">
    <property type="entry name" value="SDE2"/>
    <property type="match status" value="1"/>
</dbReference>
<dbReference type="GO" id="GO:0008380">
    <property type="term" value="P:RNA splicing"/>
    <property type="evidence" value="ECO:0007669"/>
    <property type="project" value="UniProtKB-KW"/>
</dbReference>
<dbReference type="InterPro" id="IPR053822">
    <property type="entry name" value="SDE2-like_dom"/>
</dbReference>
<evidence type="ECO:0000313" key="12">
    <source>
        <dbReference type="EMBL" id="KAF7726776.1"/>
    </source>
</evidence>
<evidence type="ECO:0000256" key="2">
    <source>
        <dbReference type="ARBA" id="ARBA00004496"/>
    </source>
</evidence>
<feature type="compositionally biased region" description="Acidic residues" evidence="9">
    <location>
        <begin position="204"/>
        <end position="226"/>
    </location>
</feature>
<proteinExistence type="inferred from homology"/>
<dbReference type="PANTHER" id="PTHR12786:SF1">
    <property type="entry name" value="SPLICING REGULATOR SDE2"/>
    <property type="match status" value="1"/>
</dbReference>
<dbReference type="InterPro" id="IPR051421">
    <property type="entry name" value="RNA_Proc_DNA_Dmg_Regulator"/>
</dbReference>
<sequence length="389" mass="43420">MHHNHQAIVNLFSGLGPVCLAFDAGNDHTVYHLKERLSAVTNIPVDEQRISTMGGRPLGDDDVMFQDPCGPVVFNLSLRLRGGKGGFGSMLRAQGGRMNAQKTTNFEACRDLQGRRIRTVNEAKRLQEELEAIPLREKEKREQLQKKIEKALKEPETKRYRFEDTQFLDDCEQILESVKSAVSTSAALQQNKKVAKPAKPVSMFDDDDDEEEDEDRSEEEAMDVEGGETTPPTSASSSDSPTETTTAAQTVKKDKGKGKAVATGKRGRQSHDEDEGSDDEENKRKSAKKVAYETSVDDQEKDDDEEEEEETTSKALLEEFMTKDYDEEDSEDDGEFQAEEEESSEEEEEEEEEEEAISDEVASEDESAPVGSSSASSSKPSRKRKAREE</sequence>
<dbReference type="PANTHER" id="PTHR12786">
    <property type="entry name" value="SPLICING FACTOR SF3A-RELATED"/>
    <property type="match status" value="1"/>
</dbReference>
<dbReference type="GO" id="GO:0005634">
    <property type="term" value="C:nucleus"/>
    <property type="evidence" value="ECO:0007669"/>
    <property type="project" value="UniProtKB-SubCell"/>
</dbReference>
<feature type="chain" id="PRO_5034432430" description="Ubiquitin-like domain-containing protein" evidence="10">
    <location>
        <begin position="22"/>
        <end position="389"/>
    </location>
</feature>
<evidence type="ECO:0000256" key="8">
    <source>
        <dbReference type="ARBA" id="ARBA00023306"/>
    </source>
</evidence>
<comment type="similarity">
    <text evidence="3">Belongs to the SDE2 family.</text>
</comment>
<evidence type="ECO:0000256" key="5">
    <source>
        <dbReference type="ARBA" id="ARBA00022664"/>
    </source>
</evidence>
<evidence type="ECO:0000259" key="11">
    <source>
        <dbReference type="PROSITE" id="PS50053"/>
    </source>
</evidence>
<feature type="compositionally biased region" description="Low complexity" evidence="9">
    <location>
        <begin position="368"/>
        <end position="379"/>
    </location>
</feature>
<comment type="subcellular location">
    <subcellularLocation>
        <location evidence="2">Cytoplasm</location>
    </subcellularLocation>
    <subcellularLocation>
        <location evidence="1">Nucleus</location>
    </subcellularLocation>
</comment>
<evidence type="ECO:0000256" key="9">
    <source>
        <dbReference type="SAM" id="MobiDB-lite"/>
    </source>
</evidence>
<name>A0A8H7BL40_9FUNG</name>
<evidence type="ECO:0000256" key="7">
    <source>
        <dbReference type="ARBA" id="ARBA00023242"/>
    </source>
</evidence>
<keyword evidence="6" id="KW-0508">mRNA splicing</keyword>
<dbReference type="SUPFAM" id="SSF54236">
    <property type="entry name" value="Ubiquitin-like"/>
    <property type="match status" value="1"/>
</dbReference>
<dbReference type="GO" id="GO:0006397">
    <property type="term" value="P:mRNA processing"/>
    <property type="evidence" value="ECO:0007669"/>
    <property type="project" value="UniProtKB-KW"/>
</dbReference>
<keyword evidence="7" id="KW-0539">Nucleus</keyword>
<feature type="compositionally biased region" description="Basic residues" evidence="9">
    <location>
        <begin position="380"/>
        <end position="389"/>
    </location>
</feature>
<keyword evidence="10" id="KW-0732">Signal</keyword>
<feature type="domain" description="Ubiquitin-like" evidence="11">
    <location>
        <begin position="22"/>
        <end position="64"/>
    </location>
</feature>
<dbReference type="InterPro" id="IPR029071">
    <property type="entry name" value="Ubiquitin-like_domsf"/>
</dbReference>
<evidence type="ECO:0000256" key="4">
    <source>
        <dbReference type="ARBA" id="ARBA00022490"/>
    </source>
</evidence>
<dbReference type="GO" id="GO:0005737">
    <property type="term" value="C:cytoplasm"/>
    <property type="evidence" value="ECO:0007669"/>
    <property type="project" value="UniProtKB-SubCell"/>
</dbReference>
<evidence type="ECO:0000256" key="10">
    <source>
        <dbReference type="SAM" id="SignalP"/>
    </source>
</evidence>
<keyword evidence="4" id="KW-0963">Cytoplasm</keyword>
<reference evidence="12" key="1">
    <citation type="submission" date="2020-01" db="EMBL/GenBank/DDBJ databases">
        <title>Genome Sequencing of Three Apophysomyces-Like Fungal Strains Confirms a Novel Fungal Genus in the Mucoromycota with divergent Burkholderia-like Endosymbiotic Bacteria.</title>
        <authorList>
            <person name="Stajich J.E."/>
            <person name="Macias A.M."/>
            <person name="Carter-House D."/>
            <person name="Lovett B."/>
            <person name="Kasson L.R."/>
            <person name="Berry K."/>
            <person name="Grigoriev I."/>
            <person name="Chang Y."/>
            <person name="Spatafora J."/>
            <person name="Kasson M.T."/>
        </authorList>
    </citation>
    <scope>NUCLEOTIDE SEQUENCE</scope>
    <source>
        <strain evidence="12">NRRL A-21654</strain>
    </source>
</reference>
<keyword evidence="8" id="KW-0131">Cell cycle</keyword>
<accession>A0A8H7BL40</accession>
<dbReference type="AlphaFoldDB" id="A0A8H7BL40"/>
<dbReference type="OrthoDB" id="547031at2759"/>
<evidence type="ECO:0000313" key="13">
    <source>
        <dbReference type="Proteomes" id="UP000605846"/>
    </source>
</evidence>
<feature type="region of interest" description="Disordered" evidence="9">
    <location>
        <begin position="188"/>
        <end position="389"/>
    </location>
</feature>
<gene>
    <name evidence="12" type="ORF">EC973_008464</name>
</gene>
<protein>
    <recommendedName>
        <fullName evidence="11">Ubiquitin-like domain-containing protein</fullName>
    </recommendedName>
</protein>
<dbReference type="Proteomes" id="UP000605846">
    <property type="component" value="Unassembled WGS sequence"/>
</dbReference>
<dbReference type="EMBL" id="JABAYA010000072">
    <property type="protein sequence ID" value="KAF7726776.1"/>
    <property type="molecule type" value="Genomic_DNA"/>
</dbReference>
<evidence type="ECO:0000256" key="6">
    <source>
        <dbReference type="ARBA" id="ARBA00023187"/>
    </source>
</evidence>
<feature type="compositionally biased region" description="Acidic residues" evidence="9">
    <location>
        <begin position="295"/>
        <end position="310"/>
    </location>
</feature>
<keyword evidence="13" id="KW-1185">Reference proteome</keyword>
<evidence type="ECO:0000256" key="3">
    <source>
        <dbReference type="ARBA" id="ARBA00008726"/>
    </source>
</evidence>
<feature type="signal peptide" evidence="10">
    <location>
        <begin position="1"/>
        <end position="21"/>
    </location>
</feature>